<dbReference type="STRING" id="1189612.A33Q_2016"/>
<dbReference type="EMBL" id="ALWO02000031">
    <property type="protein sequence ID" value="EOZ97098.1"/>
    <property type="molecule type" value="Genomic_DNA"/>
</dbReference>
<organism evidence="1 2">
    <name type="scientific">Indibacter alkaliphilus (strain CCUG 57479 / KCTC 22604 / LW1)</name>
    <dbReference type="NCBI Taxonomy" id="1189612"/>
    <lineage>
        <taxon>Bacteria</taxon>
        <taxon>Pseudomonadati</taxon>
        <taxon>Bacteroidota</taxon>
        <taxon>Cytophagia</taxon>
        <taxon>Cytophagales</taxon>
        <taxon>Cyclobacteriaceae</taxon>
    </lineage>
</organism>
<dbReference type="RefSeq" id="WP_009034615.1">
    <property type="nucleotide sequence ID" value="NZ_ALWO02000031.1"/>
</dbReference>
<dbReference type="eggNOG" id="ENOG502ZBUJ">
    <property type="taxonomic scope" value="Bacteria"/>
</dbReference>
<keyword evidence="2" id="KW-1185">Reference proteome</keyword>
<dbReference type="Pfam" id="PF14281">
    <property type="entry name" value="PDDEXK_4"/>
    <property type="match status" value="1"/>
</dbReference>
<reference evidence="1 2" key="1">
    <citation type="journal article" date="2013" name="Genome Announc.">
        <title>Draft Genome Sequence of Indibacter alkaliphilus Strain LW1T, Isolated from Lonar Lake, a Haloalkaline Lake in the Buldana District of Maharashtra, India.</title>
        <authorList>
            <person name="Singh A."/>
            <person name="Kumar Jangir P."/>
            <person name="Sharma R."/>
            <person name="Singh A."/>
            <person name="Kumar Pinnaka A."/>
            <person name="Shivaji S."/>
        </authorList>
    </citation>
    <scope>NUCLEOTIDE SEQUENCE [LARGE SCALE GENOMIC DNA]</scope>
    <source>
        <strain evidence="2">CCUG 57479 / KCTC 22604 / LW1</strain>
    </source>
</reference>
<evidence type="ECO:0000313" key="1">
    <source>
        <dbReference type="EMBL" id="EOZ97098.1"/>
    </source>
</evidence>
<sequence length="332" mass="39202">MGISEMKPNIFRIATKELSQDGFFTWLLQWGAPENERHNSGLFNSAQNFIKLLLSKQNIENVEIMKVVAGRQWKKIDIWAEINNEYLIIIEDKTFTGEHSNQLEKYKKTATDWCEKNNYKLVCIYLKTGVESKTALDKITNKGFQIIDRKELITFFTKNVVSNDIYNEFVENLNQLESSINSFETLPLNKWNWYSWQGFYQFLDSNLKVSDWQYVANPSGGFLGLWWHFLNWRDYYVYLQIEQGNLCFKIGEVYENHSSVRNEWFSILLKHIKTEKLSEIEKPSRFGSGTYMTVGVVSRKNWLGEDDSILDKEQVIRNLKNYEDFLSNCIKQ</sequence>
<dbReference type="OrthoDB" id="6796607at2"/>
<gene>
    <name evidence="1" type="ORF">A33Q_2016</name>
</gene>
<protein>
    <recommendedName>
        <fullName evidence="3">PD-(D/E)XK nuclease superfamily protein</fullName>
    </recommendedName>
</protein>
<name>S2E4E8_INDAL</name>
<dbReference type="InterPro" id="IPR029470">
    <property type="entry name" value="PDDEXK_4"/>
</dbReference>
<dbReference type="Proteomes" id="UP000006073">
    <property type="component" value="Unassembled WGS sequence"/>
</dbReference>
<evidence type="ECO:0000313" key="2">
    <source>
        <dbReference type="Proteomes" id="UP000006073"/>
    </source>
</evidence>
<proteinExistence type="predicted"/>
<evidence type="ECO:0008006" key="3">
    <source>
        <dbReference type="Google" id="ProtNLM"/>
    </source>
</evidence>
<accession>S2E4E8</accession>
<dbReference type="AlphaFoldDB" id="S2E4E8"/>
<comment type="caution">
    <text evidence="1">The sequence shown here is derived from an EMBL/GenBank/DDBJ whole genome shotgun (WGS) entry which is preliminary data.</text>
</comment>